<dbReference type="SUPFAM" id="SSF55785">
    <property type="entry name" value="PYP-like sensor domain (PAS domain)"/>
    <property type="match status" value="1"/>
</dbReference>
<dbReference type="InterPro" id="IPR043128">
    <property type="entry name" value="Rev_trsase/Diguanyl_cyclase"/>
</dbReference>
<dbReference type="InterPro" id="IPR035965">
    <property type="entry name" value="PAS-like_dom_sf"/>
</dbReference>
<name>A0ABN8EIW3_9GAMM</name>
<dbReference type="EMBL" id="CAKLPX010000001">
    <property type="protein sequence ID" value="CAH0991675.1"/>
    <property type="molecule type" value="Genomic_DNA"/>
</dbReference>
<dbReference type="SMART" id="SM00052">
    <property type="entry name" value="EAL"/>
    <property type="match status" value="1"/>
</dbReference>
<dbReference type="Proteomes" id="UP000838100">
    <property type="component" value="Unassembled WGS sequence"/>
</dbReference>
<dbReference type="PANTHER" id="PTHR33121">
    <property type="entry name" value="CYCLIC DI-GMP PHOSPHODIESTERASE PDEF"/>
    <property type="match status" value="1"/>
</dbReference>
<feature type="domain" description="EAL" evidence="1">
    <location>
        <begin position="426"/>
        <end position="667"/>
    </location>
</feature>
<dbReference type="PANTHER" id="PTHR33121:SF23">
    <property type="entry name" value="CYCLIC DI-GMP PHOSPHODIESTERASE PDEB"/>
    <property type="match status" value="1"/>
</dbReference>
<reference evidence="2" key="1">
    <citation type="submission" date="2021-12" db="EMBL/GenBank/DDBJ databases">
        <authorList>
            <person name="Rodrigo-Torres L."/>
            <person name="Arahal R. D."/>
            <person name="Lucena T."/>
        </authorList>
    </citation>
    <scope>NUCLEOTIDE SEQUENCE</scope>
    <source>
        <strain evidence="2">CECT 8267</strain>
    </source>
</reference>
<dbReference type="Gene3D" id="3.20.20.450">
    <property type="entry name" value="EAL domain"/>
    <property type="match status" value="1"/>
</dbReference>
<dbReference type="InterPro" id="IPR050706">
    <property type="entry name" value="Cyclic-di-GMP_PDE-like"/>
</dbReference>
<evidence type="ECO:0000259" key="1">
    <source>
        <dbReference type="PROSITE" id="PS50883"/>
    </source>
</evidence>
<dbReference type="InterPro" id="IPR001633">
    <property type="entry name" value="EAL_dom"/>
</dbReference>
<keyword evidence="3" id="KW-1185">Reference proteome</keyword>
<protein>
    <recommendedName>
        <fullName evidence="1">EAL domain-containing protein</fullName>
    </recommendedName>
</protein>
<dbReference type="RefSeq" id="WP_237444315.1">
    <property type="nucleotide sequence ID" value="NZ_CAKLPX010000001.1"/>
</dbReference>
<evidence type="ECO:0000313" key="3">
    <source>
        <dbReference type="Proteomes" id="UP000838100"/>
    </source>
</evidence>
<evidence type="ECO:0000313" key="2">
    <source>
        <dbReference type="EMBL" id="CAH0991675.1"/>
    </source>
</evidence>
<organism evidence="2 3">
    <name type="scientific">Sinobacterium norvegicum</name>
    <dbReference type="NCBI Taxonomy" id="1641715"/>
    <lineage>
        <taxon>Bacteria</taxon>
        <taxon>Pseudomonadati</taxon>
        <taxon>Pseudomonadota</taxon>
        <taxon>Gammaproteobacteria</taxon>
        <taxon>Cellvibrionales</taxon>
        <taxon>Spongiibacteraceae</taxon>
        <taxon>Sinobacterium</taxon>
    </lineage>
</organism>
<comment type="caution">
    <text evidence="2">The sequence shown here is derived from an EMBL/GenBank/DDBJ whole genome shotgun (WGS) entry which is preliminary data.</text>
</comment>
<proteinExistence type="predicted"/>
<gene>
    <name evidence="2" type="ORF">SIN8267_01787</name>
</gene>
<accession>A0ABN8EIW3</accession>
<dbReference type="InterPro" id="IPR035919">
    <property type="entry name" value="EAL_sf"/>
</dbReference>
<dbReference type="PROSITE" id="PS50883">
    <property type="entry name" value="EAL"/>
    <property type="match status" value="1"/>
</dbReference>
<dbReference type="Gene3D" id="3.30.70.270">
    <property type="match status" value="1"/>
</dbReference>
<sequence length="667" mass="73868">MKDSNNTFRLLMLYQSQNDAETIISLFRNTGHAIRAKKLNNEEELTEALKEQDWDILIGDGKHPDLSIEQALSTIQASSQNALLPTLLVLDENSSDAEINESYPLGVSDVVRANNDTQLIHSALRDIKHRRAGLEHQQLVEQFNEVQDRYDLLLEGSQDAIAYITDGMHIHANDAYSSLFHYQDSDDFDCLPVIDLIAGSDQDTFKTFLKRYGSDSDKQQHLDITAVKENGEEFSLNMQFSDAVYEGENCTQILIRQSAGNGDNQSQSTPSNASILAQTSSFIDRSQQAHGDYALGYIRLDISSIIANVGFDAGQAVFQQFHDFVVTQGFTAEVYNGFDLIVLAEKNTAALQDQLQQLVSSSSEQVFEVDGKTINLTVNCGIVAIDHKADGNAQILIDNAFSAAFEAHNEANSSKVFVAAAVVVDITSQGLDLDTFVDNQGISINYQPVVSLRGDSGEYYEARYQCSEDFTQTAERFFANGESKLDRWIIMESTKTLCAQREANKTDTRLFINLSPTVLKDSEFCSWLGFILKAANISPQTLVFQLPAAAASAAITATQALHDGLKKHQLRFSLSQFSKHQAVLKHLNTDFVRLDDVTVESLGDDEELQKLKALIRDLANTDIATIVPEVNIASMLTTLWQIGAGYIQGDYLQSADSEMSYEFTDLA</sequence>
<dbReference type="SUPFAM" id="SSF141868">
    <property type="entry name" value="EAL domain-like"/>
    <property type="match status" value="1"/>
</dbReference>
<dbReference type="Pfam" id="PF00563">
    <property type="entry name" value="EAL"/>
    <property type="match status" value="1"/>
</dbReference>
<dbReference type="Gene3D" id="3.30.450.20">
    <property type="entry name" value="PAS domain"/>
    <property type="match status" value="1"/>
</dbReference>